<dbReference type="AlphaFoldDB" id="A0A2N4UMB7"/>
<evidence type="ECO:0000256" key="6">
    <source>
        <dbReference type="ARBA" id="ARBA00023136"/>
    </source>
</evidence>
<sequence>MIGQDIGGLVIHLFSTFGNMVWQIFWPLAFGLMLSSWIRNLLPVSSVVKHLGKTTVVSLGFTTFLGMVSSSCSYAAASLSHTLLTKKATVANAMAFLVSSTNLIIEMFIVLVALMGWTFFWGEVIGGLILIATAGFLFSRFYPKDVEQELRQHLLDAQPQKASCGMDMSKMKSDDSDCSMDMSKMKADDSDCGMDMSKMKADDSDCGMDMSKMKADDSDCGMDMSKMKADDSDCGMDMSKMKSDDSDCGMDMSKMKADDSDCGMDMSKMKADDSDCGMDMSSMKSGDHSAMKMNMAAEPQSATMEKITKSAGFFQMDIAMIGKEILIGVVVSSILIALMPQDGWRDLFISNDAGLPVWLHSFLDVIIGIFVAMVAYVCSVGNLILAAALWHGGISFGGVIGFILSDVLTIPMIRVYQKYYGKRPTKWMVGLLFVSILFTGLCVDAIFNGFGWVTTDQTARALNQSGFGLNFTTVMNLIFIPVSIWYYRLGKKANASMGMSM</sequence>
<evidence type="ECO:0000256" key="2">
    <source>
        <dbReference type="ARBA" id="ARBA00006386"/>
    </source>
</evidence>
<dbReference type="EMBL" id="NPIB01000038">
    <property type="protein sequence ID" value="PLC56146.1"/>
    <property type="molecule type" value="Genomic_DNA"/>
</dbReference>
<keyword evidence="4 7" id="KW-0812">Transmembrane</keyword>
<gene>
    <name evidence="8" type="ORF">CIK00_19955</name>
</gene>
<evidence type="ECO:0000256" key="7">
    <source>
        <dbReference type="SAM" id="Phobius"/>
    </source>
</evidence>
<dbReference type="GO" id="GO:0005886">
    <property type="term" value="C:plasma membrane"/>
    <property type="evidence" value="ECO:0007669"/>
    <property type="project" value="UniProtKB-SubCell"/>
</dbReference>
<evidence type="ECO:0000256" key="4">
    <source>
        <dbReference type="ARBA" id="ARBA00022692"/>
    </source>
</evidence>
<evidence type="ECO:0000256" key="5">
    <source>
        <dbReference type="ARBA" id="ARBA00022989"/>
    </source>
</evidence>
<evidence type="ECO:0000256" key="1">
    <source>
        <dbReference type="ARBA" id="ARBA00004651"/>
    </source>
</evidence>
<organism evidence="8 9">
    <name type="scientific">Photobacterium carnosum</name>
    <dbReference type="NCBI Taxonomy" id="2023717"/>
    <lineage>
        <taxon>Bacteria</taxon>
        <taxon>Pseudomonadati</taxon>
        <taxon>Pseudomonadota</taxon>
        <taxon>Gammaproteobacteria</taxon>
        <taxon>Vibrionales</taxon>
        <taxon>Vibrionaceae</taxon>
        <taxon>Photobacterium</taxon>
    </lineage>
</organism>
<comment type="subcellular location">
    <subcellularLocation>
        <location evidence="1">Cell membrane</location>
        <topology evidence="1">Multi-pass membrane protein</topology>
    </subcellularLocation>
</comment>
<dbReference type="Proteomes" id="UP000234420">
    <property type="component" value="Unassembled WGS sequence"/>
</dbReference>
<feature type="transmembrane region" description="Helical" evidence="7">
    <location>
        <begin position="365"/>
        <end position="390"/>
    </location>
</feature>
<dbReference type="Pfam" id="PF03773">
    <property type="entry name" value="ArsP_1"/>
    <property type="match status" value="1"/>
</dbReference>
<evidence type="ECO:0000313" key="9">
    <source>
        <dbReference type="Proteomes" id="UP000234420"/>
    </source>
</evidence>
<dbReference type="InterPro" id="IPR005524">
    <property type="entry name" value="DUF318"/>
</dbReference>
<reference evidence="8 9" key="1">
    <citation type="journal article" date="2018" name="Syst. Appl. Microbiol.">
        <title>Photobacterium carnosum sp. nov., isolated from spoiled modified atmosphere packaged poultry meat.</title>
        <authorList>
            <person name="Hilgarth M."/>
            <person name="Fuertes S."/>
            <person name="Ehrmann M."/>
            <person name="Vogel R.F."/>
        </authorList>
    </citation>
    <scope>NUCLEOTIDE SEQUENCE [LARGE SCALE GENOMIC DNA]</scope>
    <source>
        <strain evidence="8 9">TMW 2.2021</strain>
    </source>
</reference>
<keyword evidence="3" id="KW-1003">Cell membrane</keyword>
<name>A0A2N4UMB7_9GAMM</name>
<evidence type="ECO:0000256" key="3">
    <source>
        <dbReference type="ARBA" id="ARBA00022475"/>
    </source>
</evidence>
<feature type="transmembrane region" description="Helical" evidence="7">
    <location>
        <begin position="120"/>
        <end position="142"/>
    </location>
</feature>
<dbReference type="PANTHER" id="PTHR42775">
    <property type="entry name" value="PERMEASE RV2963-RELATED"/>
    <property type="match status" value="1"/>
</dbReference>
<accession>A0A2N4UMB7</accession>
<dbReference type="PANTHER" id="PTHR42775:SF1">
    <property type="entry name" value="PERMEASE RV2963-RELATED"/>
    <property type="match status" value="1"/>
</dbReference>
<feature type="transmembrane region" description="Helical" evidence="7">
    <location>
        <begin position="428"/>
        <end position="447"/>
    </location>
</feature>
<keyword evidence="9" id="KW-1185">Reference proteome</keyword>
<dbReference type="InterPro" id="IPR053166">
    <property type="entry name" value="UPF0718_permease"/>
</dbReference>
<keyword evidence="6 7" id="KW-0472">Membrane</keyword>
<dbReference type="RefSeq" id="WP_101770317.1">
    <property type="nucleotide sequence ID" value="NZ_BPPU01000001.1"/>
</dbReference>
<feature type="transmembrane region" description="Helical" evidence="7">
    <location>
        <begin position="89"/>
        <end position="114"/>
    </location>
</feature>
<protein>
    <submittedName>
        <fullName evidence="8">Metal ion permease</fullName>
    </submittedName>
</protein>
<keyword evidence="5 7" id="KW-1133">Transmembrane helix</keyword>
<proteinExistence type="inferred from homology"/>
<feature type="transmembrane region" description="Helical" evidence="7">
    <location>
        <begin position="20"/>
        <end position="38"/>
    </location>
</feature>
<feature type="transmembrane region" description="Helical" evidence="7">
    <location>
        <begin position="396"/>
        <end position="416"/>
    </location>
</feature>
<feature type="transmembrane region" description="Helical" evidence="7">
    <location>
        <begin position="467"/>
        <end position="487"/>
    </location>
</feature>
<feature type="transmembrane region" description="Helical" evidence="7">
    <location>
        <begin position="58"/>
        <end position="77"/>
    </location>
</feature>
<comment type="caution">
    <text evidence="8">The sequence shown here is derived from an EMBL/GenBank/DDBJ whole genome shotgun (WGS) entry which is preliminary data.</text>
</comment>
<evidence type="ECO:0000313" key="8">
    <source>
        <dbReference type="EMBL" id="PLC56146.1"/>
    </source>
</evidence>
<comment type="similarity">
    <text evidence="2">Belongs to the UPF0718 family.</text>
</comment>